<feature type="compositionally biased region" description="Polar residues" evidence="1">
    <location>
        <begin position="1"/>
        <end position="11"/>
    </location>
</feature>
<accession>A0A1I8BMU7</accession>
<evidence type="ECO:0000313" key="3">
    <source>
        <dbReference type="WBParaSite" id="MhA1_Contig334.frz3.gene50"/>
    </source>
</evidence>
<dbReference type="AlphaFoldDB" id="A0A1I8BMU7"/>
<evidence type="ECO:0000256" key="1">
    <source>
        <dbReference type="SAM" id="MobiDB-lite"/>
    </source>
</evidence>
<dbReference type="WBParaSite" id="MhA1_Contig334.frz3.gene50">
    <property type="protein sequence ID" value="MhA1_Contig334.frz3.gene50"/>
    <property type="gene ID" value="MhA1_Contig334.frz3.gene50"/>
</dbReference>
<organism evidence="2 3">
    <name type="scientific">Meloidogyne hapla</name>
    <name type="common">Root-knot nematode worm</name>
    <dbReference type="NCBI Taxonomy" id="6305"/>
    <lineage>
        <taxon>Eukaryota</taxon>
        <taxon>Metazoa</taxon>
        <taxon>Ecdysozoa</taxon>
        <taxon>Nematoda</taxon>
        <taxon>Chromadorea</taxon>
        <taxon>Rhabditida</taxon>
        <taxon>Tylenchina</taxon>
        <taxon>Tylenchomorpha</taxon>
        <taxon>Tylenchoidea</taxon>
        <taxon>Meloidogynidae</taxon>
        <taxon>Meloidogyninae</taxon>
        <taxon>Meloidogyne</taxon>
    </lineage>
</organism>
<evidence type="ECO:0000313" key="2">
    <source>
        <dbReference type="Proteomes" id="UP000095281"/>
    </source>
</evidence>
<sequence>VEGIENNTKQINKNETTNKISEKNKEKEFKNIEEIVKIY</sequence>
<dbReference type="Proteomes" id="UP000095281">
    <property type="component" value="Unplaced"/>
</dbReference>
<keyword evidence="2" id="KW-1185">Reference proteome</keyword>
<name>A0A1I8BMU7_MELHA</name>
<feature type="region of interest" description="Disordered" evidence="1">
    <location>
        <begin position="1"/>
        <end position="21"/>
    </location>
</feature>
<protein>
    <submittedName>
        <fullName evidence="3">Uncharacterized protein</fullName>
    </submittedName>
</protein>
<reference evidence="3" key="1">
    <citation type="submission" date="2016-11" db="UniProtKB">
        <authorList>
            <consortium name="WormBaseParasite"/>
        </authorList>
    </citation>
    <scope>IDENTIFICATION</scope>
</reference>
<proteinExistence type="predicted"/>